<evidence type="ECO:0000313" key="3">
    <source>
        <dbReference type="EMBL" id="KAJ8722595.1"/>
    </source>
</evidence>
<dbReference type="InterPro" id="IPR050111">
    <property type="entry name" value="C-type_lectin/snaclec_domain"/>
</dbReference>
<reference evidence="4" key="2">
    <citation type="submission" date="2021-02" db="EMBL/GenBank/DDBJ databases">
        <authorList>
            <person name="Rao X."/>
        </authorList>
    </citation>
    <scope>NUCLEOTIDE SEQUENCE</scope>
</reference>
<feature type="domain" description="C-type lectin" evidence="2">
    <location>
        <begin position="37"/>
        <end position="153"/>
    </location>
</feature>
<dbReference type="EMBL" id="JARGEI010000012">
    <property type="protein sequence ID" value="KAJ8722595.1"/>
    <property type="molecule type" value="Genomic_DNA"/>
</dbReference>
<dbReference type="InterPro" id="IPR016187">
    <property type="entry name" value="CTDL_fold"/>
</dbReference>
<organism evidence="4">
    <name type="scientific">Mythimna separata</name>
    <name type="common">Oriental armyworm</name>
    <name type="synonym">Pseudaletia separata</name>
    <dbReference type="NCBI Taxonomy" id="271217"/>
    <lineage>
        <taxon>Eukaryota</taxon>
        <taxon>Metazoa</taxon>
        <taxon>Ecdysozoa</taxon>
        <taxon>Arthropoda</taxon>
        <taxon>Hexapoda</taxon>
        <taxon>Insecta</taxon>
        <taxon>Pterygota</taxon>
        <taxon>Neoptera</taxon>
        <taxon>Endopterygota</taxon>
        <taxon>Lepidoptera</taxon>
        <taxon>Glossata</taxon>
        <taxon>Ditrysia</taxon>
        <taxon>Noctuoidea</taxon>
        <taxon>Noctuidae</taxon>
        <taxon>Noctuinae</taxon>
        <taxon>Hadenini</taxon>
        <taxon>Mythimna</taxon>
    </lineage>
</organism>
<dbReference type="EMBL" id="MW658736">
    <property type="protein sequence ID" value="QWY13106.1"/>
    <property type="molecule type" value="mRNA"/>
</dbReference>
<name>A0A8F3C7G3_MYTSE</name>
<dbReference type="OrthoDB" id="538816at2759"/>
<dbReference type="InterPro" id="IPR001304">
    <property type="entry name" value="C-type_lectin-like"/>
</dbReference>
<dbReference type="PANTHER" id="PTHR22803">
    <property type="entry name" value="MANNOSE, PHOSPHOLIPASE, LECTIN RECEPTOR RELATED"/>
    <property type="match status" value="1"/>
</dbReference>
<dbReference type="InterPro" id="IPR016186">
    <property type="entry name" value="C-type_lectin-like/link_sf"/>
</dbReference>
<reference evidence="4" key="1">
    <citation type="journal article" date="2021" name="Insects">
        <title>Identification of 35 C-Type Lectins in the Oriental Armyworm, Mythimna separata (Walker).</title>
        <authorList>
            <person name="Li H."/>
            <person name="Liu F.-F."/>
            <person name="Fu L.-Q."/>
            <person name="Liu Z."/>
            <person name="Zhang W.-T."/>
            <person name="Wang Q."/>
            <person name="Rao X.-J."/>
        </authorList>
    </citation>
    <scope>NUCLEOTIDE SEQUENCE</scope>
</reference>
<dbReference type="Proteomes" id="UP001231518">
    <property type="component" value="Chromosome 15"/>
</dbReference>
<sequence length="340" mass="38780">MFSKAILVLLIVYHLPNLSHGIKDNKFFRYDYHYIESSGSFYKFHVSQQNWRDAKRVCAREGASLFYPQTDDEAQDVIAFWNSTQPDYSQVFVGISSLMVGGVFETIDGKLDNTVYNNWEDGHPDYSYNCVCLSNGGHLQTYSCTNSKAFICKKTLRSLQWDYECNMSKLGYIFNKDTGKCYKLHATPLNWKDAYTACRLEQSSLAIVNGRKELEFLAKLTESAAKLRLRTNYLRGIFHLGFHNQDNECWQTVKGTPLSDANTWWGNYQADVDDEKKCGSMFYTGRLTHVNCDTKSFFICEHEVKTVTSLRDDTTSPKLGTSFSEVTTVPSVGEDTTAAE</sequence>
<dbReference type="AlphaFoldDB" id="A0A8F3C7G3"/>
<keyword evidence="1" id="KW-0732">Signal</keyword>
<dbReference type="Pfam" id="PF00059">
    <property type="entry name" value="Lectin_C"/>
    <property type="match status" value="2"/>
</dbReference>
<keyword evidence="5" id="KW-1185">Reference proteome</keyword>
<dbReference type="CDD" id="cd00037">
    <property type="entry name" value="CLECT"/>
    <property type="match status" value="2"/>
</dbReference>
<feature type="domain" description="C-type lectin" evidence="2">
    <location>
        <begin position="177"/>
        <end position="301"/>
    </location>
</feature>
<evidence type="ECO:0000313" key="4">
    <source>
        <dbReference type="EMBL" id="QWY13106.1"/>
    </source>
</evidence>
<evidence type="ECO:0000256" key="1">
    <source>
        <dbReference type="SAM" id="SignalP"/>
    </source>
</evidence>
<feature type="signal peptide" evidence="1">
    <location>
        <begin position="1"/>
        <end position="21"/>
    </location>
</feature>
<evidence type="ECO:0000259" key="2">
    <source>
        <dbReference type="PROSITE" id="PS50041"/>
    </source>
</evidence>
<dbReference type="SUPFAM" id="SSF56436">
    <property type="entry name" value="C-type lectin-like"/>
    <property type="match status" value="2"/>
</dbReference>
<gene>
    <name evidence="3" type="ORF">PYW07_003775</name>
</gene>
<protein>
    <submittedName>
        <fullName evidence="4">IML9</fullName>
    </submittedName>
</protein>
<dbReference type="Gene3D" id="3.10.100.10">
    <property type="entry name" value="Mannose-Binding Protein A, subunit A"/>
    <property type="match status" value="2"/>
</dbReference>
<dbReference type="PROSITE" id="PS50041">
    <property type="entry name" value="C_TYPE_LECTIN_2"/>
    <property type="match status" value="2"/>
</dbReference>
<dbReference type="SMART" id="SM00034">
    <property type="entry name" value="CLECT"/>
    <property type="match status" value="2"/>
</dbReference>
<feature type="chain" id="PRO_5042428694" evidence="1">
    <location>
        <begin position="22"/>
        <end position="340"/>
    </location>
</feature>
<evidence type="ECO:0000313" key="5">
    <source>
        <dbReference type="Proteomes" id="UP001231518"/>
    </source>
</evidence>
<reference evidence="3" key="3">
    <citation type="submission" date="2023-03" db="EMBL/GenBank/DDBJ databases">
        <title>Chromosome-level genomes of two armyworms, Mythimna separata and Mythimna loreyi, provide insights into the biosynthesis and reception of sex pheromones.</title>
        <authorList>
            <person name="Zhao H."/>
        </authorList>
    </citation>
    <scope>NUCLEOTIDE SEQUENCE</scope>
    <source>
        <strain evidence="3">BeijingLab</strain>
        <tissue evidence="3">Pupa</tissue>
    </source>
</reference>
<proteinExistence type="evidence at transcript level"/>
<accession>A0A8F3C7G3</accession>